<dbReference type="EC" id="2.7.11.1" evidence="1"/>
<keyword evidence="5 10" id="KW-0547">Nucleotide-binding</keyword>
<dbReference type="InterPro" id="IPR015940">
    <property type="entry name" value="UBA"/>
</dbReference>
<evidence type="ECO:0000259" key="13">
    <source>
        <dbReference type="PROSITE" id="PS50030"/>
    </source>
</evidence>
<evidence type="ECO:0000256" key="4">
    <source>
        <dbReference type="ARBA" id="ARBA00022679"/>
    </source>
</evidence>
<feature type="region of interest" description="Disordered" evidence="11">
    <location>
        <begin position="1"/>
        <end position="65"/>
    </location>
</feature>
<comment type="caution">
    <text evidence="14">The sequence shown here is derived from an EMBL/GenBank/DDBJ whole genome shotgun (WGS) entry which is preliminary data.</text>
</comment>
<keyword evidence="6" id="KW-0418">Kinase</keyword>
<feature type="domain" description="UBA" evidence="13">
    <location>
        <begin position="362"/>
        <end position="405"/>
    </location>
</feature>
<feature type="region of interest" description="Disordered" evidence="11">
    <location>
        <begin position="664"/>
        <end position="720"/>
    </location>
</feature>
<dbReference type="PANTHER" id="PTHR24346">
    <property type="entry name" value="MAP/MICROTUBULE AFFINITY-REGULATING KINASE"/>
    <property type="match status" value="1"/>
</dbReference>
<comment type="catalytic activity">
    <reaction evidence="9">
        <text>L-seryl-[protein] + ATP = O-phospho-L-seryl-[protein] + ADP + H(+)</text>
        <dbReference type="Rhea" id="RHEA:17989"/>
        <dbReference type="Rhea" id="RHEA-COMP:9863"/>
        <dbReference type="Rhea" id="RHEA-COMP:11604"/>
        <dbReference type="ChEBI" id="CHEBI:15378"/>
        <dbReference type="ChEBI" id="CHEBI:29999"/>
        <dbReference type="ChEBI" id="CHEBI:30616"/>
        <dbReference type="ChEBI" id="CHEBI:83421"/>
        <dbReference type="ChEBI" id="CHEBI:456216"/>
        <dbReference type="EC" id="2.7.11.1"/>
    </reaction>
</comment>
<dbReference type="PROSITE" id="PS50030">
    <property type="entry name" value="UBA"/>
    <property type="match status" value="1"/>
</dbReference>
<gene>
    <name evidence="14" type="ORF">V7S43_005606</name>
</gene>
<dbReference type="Pfam" id="PF00069">
    <property type="entry name" value="Pkinase"/>
    <property type="match status" value="1"/>
</dbReference>
<comment type="catalytic activity">
    <reaction evidence="8">
        <text>L-threonyl-[protein] + ATP = O-phospho-L-threonyl-[protein] + ADP + H(+)</text>
        <dbReference type="Rhea" id="RHEA:46608"/>
        <dbReference type="Rhea" id="RHEA-COMP:11060"/>
        <dbReference type="Rhea" id="RHEA-COMP:11605"/>
        <dbReference type="ChEBI" id="CHEBI:15378"/>
        <dbReference type="ChEBI" id="CHEBI:30013"/>
        <dbReference type="ChEBI" id="CHEBI:30616"/>
        <dbReference type="ChEBI" id="CHEBI:61977"/>
        <dbReference type="ChEBI" id="CHEBI:456216"/>
        <dbReference type="EC" id="2.7.11.1"/>
    </reaction>
</comment>
<keyword evidence="15" id="KW-1185">Reference proteome</keyword>
<dbReference type="InterPro" id="IPR008271">
    <property type="entry name" value="Ser/Thr_kinase_AS"/>
</dbReference>
<organism evidence="14 15">
    <name type="scientific">Phytophthora oleae</name>
    <dbReference type="NCBI Taxonomy" id="2107226"/>
    <lineage>
        <taxon>Eukaryota</taxon>
        <taxon>Sar</taxon>
        <taxon>Stramenopiles</taxon>
        <taxon>Oomycota</taxon>
        <taxon>Peronosporomycetes</taxon>
        <taxon>Peronosporales</taxon>
        <taxon>Peronosporaceae</taxon>
        <taxon>Phytophthora</taxon>
    </lineage>
</organism>
<evidence type="ECO:0000256" key="2">
    <source>
        <dbReference type="ARBA" id="ARBA00022527"/>
    </source>
</evidence>
<evidence type="ECO:0000259" key="12">
    <source>
        <dbReference type="PROSITE" id="PS50011"/>
    </source>
</evidence>
<evidence type="ECO:0000256" key="7">
    <source>
        <dbReference type="ARBA" id="ARBA00022840"/>
    </source>
</evidence>
<dbReference type="EMBL" id="JBIMZQ010000009">
    <property type="protein sequence ID" value="KAL3669223.1"/>
    <property type="molecule type" value="Genomic_DNA"/>
</dbReference>
<dbReference type="FunFam" id="1.10.510.10:FF:000650">
    <property type="entry name" value="Serine/threonine-protein kinase ppk16"/>
    <property type="match status" value="1"/>
</dbReference>
<dbReference type="InterPro" id="IPR011009">
    <property type="entry name" value="Kinase-like_dom_sf"/>
</dbReference>
<dbReference type="SMART" id="SM00220">
    <property type="entry name" value="S_TKc"/>
    <property type="match status" value="1"/>
</dbReference>
<dbReference type="Gene3D" id="1.10.510.10">
    <property type="entry name" value="Transferase(Phosphotransferase) domain 1"/>
    <property type="match status" value="1"/>
</dbReference>
<keyword evidence="3" id="KW-0597">Phosphoprotein</keyword>
<accession>A0ABD3FRA1</accession>
<proteinExistence type="predicted"/>
<evidence type="ECO:0000256" key="6">
    <source>
        <dbReference type="ARBA" id="ARBA00022777"/>
    </source>
</evidence>
<dbReference type="InterPro" id="IPR000719">
    <property type="entry name" value="Prot_kinase_dom"/>
</dbReference>
<feature type="binding site" evidence="10">
    <location>
        <position position="104"/>
    </location>
    <ligand>
        <name>ATP</name>
        <dbReference type="ChEBI" id="CHEBI:30616"/>
    </ligand>
</feature>
<evidence type="ECO:0000313" key="14">
    <source>
        <dbReference type="EMBL" id="KAL3669223.1"/>
    </source>
</evidence>
<dbReference type="AlphaFoldDB" id="A0ABD3FRA1"/>
<keyword evidence="7 10" id="KW-0067">ATP-binding</keyword>
<dbReference type="Proteomes" id="UP001632037">
    <property type="component" value="Unassembled WGS sequence"/>
</dbReference>
<reference evidence="14 15" key="1">
    <citation type="submission" date="2024-09" db="EMBL/GenBank/DDBJ databases">
        <title>Genome sequencing and assembly of Phytophthora oleae, isolate VK10A, causative agent of rot of olive drupes.</title>
        <authorList>
            <person name="Conti Taguali S."/>
            <person name="Riolo M."/>
            <person name="La Spada F."/>
            <person name="Cacciola S.O."/>
            <person name="Dionisio G."/>
        </authorList>
    </citation>
    <scope>NUCLEOTIDE SEQUENCE [LARGE SCALE GENOMIC DNA]</scope>
    <source>
        <strain evidence="14 15">VK10A</strain>
    </source>
</reference>
<dbReference type="PROSITE" id="PS00107">
    <property type="entry name" value="PROTEIN_KINASE_ATP"/>
    <property type="match status" value="1"/>
</dbReference>
<feature type="compositionally biased region" description="Basic and acidic residues" evidence="11">
    <location>
        <begin position="431"/>
        <end position="451"/>
    </location>
</feature>
<dbReference type="PROSITE" id="PS50011">
    <property type="entry name" value="PROTEIN_KINASE_DOM"/>
    <property type="match status" value="1"/>
</dbReference>
<protein>
    <recommendedName>
        <fullName evidence="1">non-specific serine/threonine protein kinase</fullName>
        <ecNumber evidence="1">2.7.11.1</ecNumber>
    </recommendedName>
</protein>
<evidence type="ECO:0000256" key="3">
    <source>
        <dbReference type="ARBA" id="ARBA00022553"/>
    </source>
</evidence>
<keyword evidence="2" id="KW-0723">Serine/threonine-protein kinase</keyword>
<evidence type="ECO:0000256" key="8">
    <source>
        <dbReference type="ARBA" id="ARBA00047899"/>
    </source>
</evidence>
<evidence type="ECO:0000256" key="11">
    <source>
        <dbReference type="SAM" id="MobiDB-lite"/>
    </source>
</evidence>
<sequence>MNPSIPAASESPGRKSKSNIPDKSSPRHKQQVEEVSITKPPSDQDKQQQQRDPERVATEVASTSGDGNGDVIGEYVLGETIGKGTFGKVKLGLHLLTGEKVAVKILEKKRIVQAADVERVAREIKILKRNRHQNVIQLFEVIDSPDNIFLIMEHVDGGEMFEYIVAHHRIREPEAAFLFRQIVDGLAYLHSNEVTHRDLKPENLLLQSNRHHNTRQQQSPPSTLLVKIVDFGLSNMHDGGRLLRTACGSPCYAAPEMIQGRLYHGPVADMWSLGVVLFAMVCGFLPFEDSNTNMLYKKILSANYKMPTFLSANAQDLIRRILETDPSKRYTVDKIRQHPWLAGVQTPDISGYDSGGAAMSDEIKSRHELVLNQLEALGLSRDEVQLALSKKAFNRFTASYYLLDNKLQRIMKNRVILIPTSTNSPNALIDHPVRRESNTSNSEGKRQDRQSEATVRAGGSDARIASSSSSTGGKNVETSETPRRQNLSSRGVQETPRRRSSSHHQHPPSQPQQHTESPYARRAVTPANHASPRHPDHKDGSKPAQRPSSVRGGRNLVMINNGPAVHPGAFLPIAPNPPRDHRHSGVLTARKPPSNTSRVTVSNGMVALRPLAQPAHPPRRELSQSATRRHSTEVPQYAAPPAHMAPVLEPSHHAITLTNGGVVIRRRPQGPVPPPHHSTHTPSPHQPPVTTNAVVPPNHNAKADDTRSPQRSAAVSAANL</sequence>
<feature type="region of interest" description="Disordered" evidence="11">
    <location>
        <begin position="422"/>
        <end position="559"/>
    </location>
</feature>
<feature type="domain" description="Protein kinase" evidence="12">
    <location>
        <begin position="75"/>
        <end position="341"/>
    </location>
</feature>
<evidence type="ECO:0000256" key="10">
    <source>
        <dbReference type="PROSITE-ProRule" id="PRU10141"/>
    </source>
</evidence>
<evidence type="ECO:0000256" key="5">
    <source>
        <dbReference type="ARBA" id="ARBA00022741"/>
    </source>
</evidence>
<keyword evidence="4" id="KW-0808">Transferase</keyword>
<name>A0ABD3FRA1_9STRA</name>
<dbReference type="SUPFAM" id="SSF56112">
    <property type="entry name" value="Protein kinase-like (PK-like)"/>
    <property type="match status" value="1"/>
</dbReference>
<dbReference type="CDD" id="cd14003">
    <property type="entry name" value="STKc_AMPK-like"/>
    <property type="match status" value="1"/>
</dbReference>
<evidence type="ECO:0000256" key="9">
    <source>
        <dbReference type="ARBA" id="ARBA00048679"/>
    </source>
</evidence>
<dbReference type="GO" id="GO:0005524">
    <property type="term" value="F:ATP binding"/>
    <property type="evidence" value="ECO:0007669"/>
    <property type="project" value="UniProtKB-UniRule"/>
</dbReference>
<dbReference type="InterPro" id="IPR017441">
    <property type="entry name" value="Protein_kinase_ATP_BS"/>
</dbReference>
<dbReference type="PANTHER" id="PTHR24346:SF82">
    <property type="entry name" value="KP78A-RELATED"/>
    <property type="match status" value="1"/>
</dbReference>
<dbReference type="PROSITE" id="PS00108">
    <property type="entry name" value="PROTEIN_KINASE_ST"/>
    <property type="match status" value="1"/>
</dbReference>
<evidence type="ECO:0000313" key="15">
    <source>
        <dbReference type="Proteomes" id="UP001632037"/>
    </source>
</evidence>
<feature type="compositionally biased region" description="Basic and acidic residues" evidence="11">
    <location>
        <begin position="42"/>
        <end position="57"/>
    </location>
</feature>
<dbReference type="FunFam" id="3.30.200.20:FF:000003">
    <property type="entry name" value="Non-specific serine/threonine protein kinase"/>
    <property type="match status" value="1"/>
</dbReference>
<feature type="compositionally biased region" description="Polar residues" evidence="11">
    <location>
        <begin position="709"/>
        <end position="720"/>
    </location>
</feature>
<dbReference type="GO" id="GO:0004674">
    <property type="term" value="F:protein serine/threonine kinase activity"/>
    <property type="evidence" value="ECO:0007669"/>
    <property type="project" value="UniProtKB-KW"/>
</dbReference>
<evidence type="ECO:0000256" key="1">
    <source>
        <dbReference type="ARBA" id="ARBA00012513"/>
    </source>
</evidence>
<feature type="compositionally biased region" description="Low complexity" evidence="11">
    <location>
        <begin position="680"/>
        <end position="698"/>
    </location>
</feature>
<feature type="compositionally biased region" description="Low complexity" evidence="11">
    <location>
        <begin position="457"/>
        <end position="473"/>
    </location>
</feature>
<feature type="compositionally biased region" description="Polar residues" evidence="11">
    <location>
        <begin position="476"/>
        <end position="492"/>
    </location>
</feature>